<evidence type="ECO:0000256" key="5">
    <source>
        <dbReference type="ARBA" id="ARBA00023054"/>
    </source>
</evidence>
<feature type="compositionally biased region" description="Basic and acidic residues" evidence="9">
    <location>
        <begin position="36"/>
        <end position="66"/>
    </location>
</feature>
<dbReference type="Pfam" id="PF15313">
    <property type="entry name" value="HEXIM"/>
    <property type="match status" value="1"/>
</dbReference>
<dbReference type="GO" id="GO:0005654">
    <property type="term" value="C:nucleoplasm"/>
    <property type="evidence" value="ECO:0007669"/>
    <property type="project" value="TreeGrafter"/>
</dbReference>
<dbReference type="PANTHER" id="PTHR13469:SF8">
    <property type="entry name" value="HEXIM P-TEFB COMPLEX SUBUNIT 1"/>
    <property type="match status" value="1"/>
</dbReference>
<comment type="similarity">
    <text evidence="2">Belongs to the HEXIM family.</text>
</comment>
<dbReference type="Proteomes" id="UP000314983">
    <property type="component" value="Chromosome 1"/>
</dbReference>
<proteinExistence type="inferred from homology"/>
<feature type="region of interest" description="Disordered" evidence="9">
    <location>
        <begin position="221"/>
        <end position="242"/>
    </location>
</feature>
<reference evidence="10" key="3">
    <citation type="submission" date="2025-09" db="UniProtKB">
        <authorList>
            <consortium name="Ensembl"/>
        </authorList>
    </citation>
    <scope>IDENTIFICATION</scope>
</reference>
<evidence type="ECO:0000256" key="4">
    <source>
        <dbReference type="ARBA" id="ARBA00023015"/>
    </source>
</evidence>
<sequence length="326" mass="36101">MSGPDGKQELNVKTSQVCAATDLQHLPVHSSGGPKADARGRDVARQQHSDGKTSEPTDGENLRGEPRVPCPATLTVRARPQRATTSRPSQGHEAEPALTVQVIAAGGDSGDGPEEEARCQTQSAASPACADARVAKKRHRRRPSKKKRRWKPYYKLSWEERKARDEREAARAWRARAEMFAKGLPVAPYNTTQFIMEEHDREEPDLNPDIHGRGLLGACRAHDLADDGDGDGGGTSGHARGEYLQRDFSETYEKYHAESLQSMSKQELVREYLELEKCMSRLEEENARLRAPGTERVRALESELDALRAQNGELRLQGFGDGRASN</sequence>
<feature type="compositionally biased region" description="Basic residues" evidence="9">
    <location>
        <begin position="135"/>
        <end position="150"/>
    </location>
</feature>
<evidence type="ECO:0000256" key="3">
    <source>
        <dbReference type="ARBA" id="ARBA00022491"/>
    </source>
</evidence>
<reference evidence="10" key="2">
    <citation type="submission" date="2025-08" db="UniProtKB">
        <authorList>
            <consortium name="Ensembl"/>
        </authorList>
    </citation>
    <scope>IDENTIFICATION</scope>
</reference>
<evidence type="ECO:0000256" key="9">
    <source>
        <dbReference type="SAM" id="MobiDB-lite"/>
    </source>
</evidence>
<name>A0AAY5ETD5_ELEEL</name>
<dbReference type="GO" id="GO:0005737">
    <property type="term" value="C:cytoplasm"/>
    <property type="evidence" value="ECO:0007669"/>
    <property type="project" value="InterPro"/>
</dbReference>
<keyword evidence="5 8" id="KW-0175">Coiled coil</keyword>
<feature type="coiled-coil region" evidence="8">
    <location>
        <begin position="265"/>
        <end position="317"/>
    </location>
</feature>
<evidence type="ECO:0008006" key="12">
    <source>
        <dbReference type="Google" id="ProtNLM"/>
    </source>
</evidence>
<keyword evidence="4" id="KW-0805">Transcription regulation</keyword>
<keyword evidence="11" id="KW-1185">Reference proteome</keyword>
<keyword evidence="6" id="KW-0804">Transcription</keyword>
<dbReference type="GO" id="GO:0000122">
    <property type="term" value="P:negative regulation of transcription by RNA polymerase II"/>
    <property type="evidence" value="ECO:0007669"/>
    <property type="project" value="InterPro"/>
</dbReference>
<dbReference type="InterPro" id="IPR024872">
    <property type="entry name" value="HEXIM"/>
</dbReference>
<keyword evidence="7" id="KW-0539">Nucleus</keyword>
<organism evidence="10 11">
    <name type="scientific">Electrophorus electricus</name>
    <name type="common">Electric eel</name>
    <name type="synonym">Gymnotus electricus</name>
    <dbReference type="NCBI Taxonomy" id="8005"/>
    <lineage>
        <taxon>Eukaryota</taxon>
        <taxon>Metazoa</taxon>
        <taxon>Chordata</taxon>
        <taxon>Craniata</taxon>
        <taxon>Vertebrata</taxon>
        <taxon>Euteleostomi</taxon>
        <taxon>Actinopterygii</taxon>
        <taxon>Neopterygii</taxon>
        <taxon>Teleostei</taxon>
        <taxon>Ostariophysi</taxon>
        <taxon>Gymnotiformes</taxon>
        <taxon>Gymnotoidei</taxon>
        <taxon>Gymnotidae</taxon>
        <taxon>Electrophorus</taxon>
    </lineage>
</organism>
<dbReference type="GeneTree" id="ENSGT00390000002808"/>
<feature type="compositionally biased region" description="Basic and acidic residues" evidence="9">
    <location>
        <begin position="1"/>
        <end position="10"/>
    </location>
</feature>
<keyword evidence="3" id="KW-0678">Repressor</keyword>
<feature type="region of interest" description="Disordered" evidence="9">
    <location>
        <begin position="1"/>
        <end position="150"/>
    </location>
</feature>
<evidence type="ECO:0000256" key="7">
    <source>
        <dbReference type="ARBA" id="ARBA00023242"/>
    </source>
</evidence>
<evidence type="ECO:0000256" key="8">
    <source>
        <dbReference type="SAM" id="Coils"/>
    </source>
</evidence>
<evidence type="ECO:0000256" key="1">
    <source>
        <dbReference type="ARBA" id="ARBA00004123"/>
    </source>
</evidence>
<evidence type="ECO:0000313" key="11">
    <source>
        <dbReference type="Proteomes" id="UP000314983"/>
    </source>
</evidence>
<evidence type="ECO:0000256" key="6">
    <source>
        <dbReference type="ARBA" id="ARBA00023163"/>
    </source>
</evidence>
<dbReference type="GO" id="GO:0097322">
    <property type="term" value="F:7SK snRNA binding"/>
    <property type="evidence" value="ECO:0007669"/>
    <property type="project" value="TreeGrafter"/>
</dbReference>
<comment type="subcellular location">
    <subcellularLocation>
        <location evidence="1">Nucleus</location>
    </subcellularLocation>
</comment>
<evidence type="ECO:0000256" key="2">
    <source>
        <dbReference type="ARBA" id="ARBA00008409"/>
    </source>
</evidence>
<dbReference type="Ensembl" id="ENSEEET00000058686.1">
    <property type="protein sequence ID" value="ENSEEEP00000060138.1"/>
    <property type="gene ID" value="ENSEEEG00000025566.1"/>
</dbReference>
<dbReference type="Gene3D" id="6.10.250.2910">
    <property type="match status" value="1"/>
</dbReference>
<dbReference type="PRINTS" id="PR02094">
    <property type="entry name" value="HEXIMFAMILY"/>
</dbReference>
<dbReference type="GO" id="GO:0004861">
    <property type="term" value="F:cyclin-dependent protein serine/threonine kinase inhibitor activity"/>
    <property type="evidence" value="ECO:0007669"/>
    <property type="project" value="InterPro"/>
</dbReference>
<dbReference type="AlphaFoldDB" id="A0AAY5ETD5"/>
<dbReference type="PANTHER" id="PTHR13469">
    <property type="entry name" value="HEXAMETHYLENE BISACETAMIDE INDUCIBLE 1"/>
    <property type="match status" value="1"/>
</dbReference>
<reference evidence="10 11" key="1">
    <citation type="submission" date="2020-05" db="EMBL/GenBank/DDBJ databases">
        <title>Electrophorus electricus (electric eel) genome, fEleEle1, primary haplotype.</title>
        <authorList>
            <person name="Myers G."/>
            <person name="Meyer A."/>
            <person name="Fedrigo O."/>
            <person name="Formenti G."/>
            <person name="Rhie A."/>
            <person name="Tracey A."/>
            <person name="Sims Y."/>
            <person name="Jarvis E.D."/>
        </authorList>
    </citation>
    <scope>NUCLEOTIDE SEQUENCE [LARGE SCALE GENOMIC DNA]</scope>
</reference>
<accession>A0AAY5ETD5</accession>
<gene>
    <name evidence="10" type="primary">HEXIM1</name>
</gene>
<protein>
    <recommendedName>
        <fullName evidence="12">HEXIM P-TEFb complex subunit 1</fullName>
    </recommendedName>
</protein>
<evidence type="ECO:0000313" key="10">
    <source>
        <dbReference type="Ensembl" id="ENSEEEP00000060138.1"/>
    </source>
</evidence>